<feature type="domain" description="PH" evidence="1">
    <location>
        <begin position="154"/>
        <end position="252"/>
    </location>
</feature>
<dbReference type="InterPro" id="IPR011011">
    <property type="entry name" value="Znf_FYVE_PHD"/>
</dbReference>
<dbReference type="SUPFAM" id="SSF50729">
    <property type="entry name" value="PH domain-like"/>
    <property type="match status" value="2"/>
</dbReference>
<dbReference type="WBParaSite" id="nRc.2.0.1.t05373-RA">
    <property type="protein sequence ID" value="nRc.2.0.1.t05373-RA"/>
    <property type="gene ID" value="nRc.2.0.1.g05373"/>
</dbReference>
<evidence type="ECO:0000259" key="1">
    <source>
        <dbReference type="PROSITE" id="PS50003"/>
    </source>
</evidence>
<dbReference type="SUPFAM" id="SSF57903">
    <property type="entry name" value="FYVE/PHD zinc finger"/>
    <property type="match status" value="1"/>
</dbReference>
<dbReference type="Proteomes" id="UP000887565">
    <property type="component" value="Unplaced"/>
</dbReference>
<dbReference type="PANTHER" id="PTHR12673">
    <property type="entry name" value="FACIOGENITAL DYSPLASIA PROTEIN"/>
    <property type="match status" value="1"/>
</dbReference>
<dbReference type="Gene3D" id="1.20.900.10">
    <property type="entry name" value="Dbl homology (DH) domain"/>
    <property type="match status" value="1"/>
</dbReference>
<dbReference type="InterPro" id="IPR011993">
    <property type="entry name" value="PH-like_dom_sf"/>
</dbReference>
<protein>
    <submittedName>
        <fullName evidence="4">Uncharacterized protein</fullName>
    </submittedName>
</protein>
<evidence type="ECO:0000259" key="2">
    <source>
        <dbReference type="PROSITE" id="PS50010"/>
    </source>
</evidence>
<organism evidence="3 4">
    <name type="scientific">Romanomermis culicivorax</name>
    <name type="common">Nematode worm</name>
    <dbReference type="NCBI Taxonomy" id="13658"/>
    <lineage>
        <taxon>Eukaryota</taxon>
        <taxon>Metazoa</taxon>
        <taxon>Ecdysozoa</taxon>
        <taxon>Nematoda</taxon>
        <taxon>Enoplea</taxon>
        <taxon>Dorylaimia</taxon>
        <taxon>Mermithida</taxon>
        <taxon>Mermithoidea</taxon>
        <taxon>Mermithidae</taxon>
        <taxon>Romanomermis</taxon>
    </lineage>
</organism>
<dbReference type="Pfam" id="PF00169">
    <property type="entry name" value="PH"/>
    <property type="match status" value="1"/>
</dbReference>
<dbReference type="CDD" id="cd00160">
    <property type="entry name" value="RhoGEF"/>
    <property type="match status" value="1"/>
</dbReference>
<dbReference type="Gene3D" id="2.30.29.30">
    <property type="entry name" value="Pleckstrin-homology domain (PH domain)/Phosphotyrosine-binding domain (PTB)"/>
    <property type="match status" value="2"/>
</dbReference>
<accession>A0A915HTZ9</accession>
<dbReference type="InterPro" id="IPR051092">
    <property type="entry name" value="FYVE_RhoGEF_PH"/>
</dbReference>
<name>A0A915HTZ9_ROMCU</name>
<dbReference type="PROSITE" id="PS50003">
    <property type="entry name" value="PH_DOMAIN"/>
    <property type="match status" value="2"/>
</dbReference>
<dbReference type="Pfam" id="PF22697">
    <property type="entry name" value="SOS1_NGEF_PH"/>
    <property type="match status" value="1"/>
</dbReference>
<proteinExistence type="predicted"/>
<sequence>MPCSRNQNQRISDVICKLAPYLKMYSEYTNNYNKACKVFDELRRKNKRFAHVVAEVELLPECENLPLQSHLICPVQRVARYHLLLKGSIILEYHKNLPDNHPDQRDAESALEKVKVAASHANDMMKKLDKYRDVIEIQEQLGNQLQGLVTPCRELVKKGRLTKISGRSGDKQDRMLFLFNDLLLLCSDRSVPFSKYKLRTVFQLDELTLLEGDDLEHEYSFHLRSKTKRVKLGAKSISEKSEWLETLWSCIKSYRIRKDSFNTLPSPTNSLGADFSDSCDSSPGVRKCCSKCKSSFRFLNREVSCSICELPMCKKCVKKSPCDNLISSDNKLKQIVCLDCAENAYLNRRTITQPQNDEKKELKFSEPVKPTDDCVLNGYLDFRNAKTSQWSTRYFALRADYVLYCFRDIKDDNARSSLILPGCEVALIDPKTDASVFSRQANNLIFKLIRPNVTYYFRANNENDSAQ</sequence>
<keyword evidence="3" id="KW-1185">Reference proteome</keyword>
<dbReference type="InterPro" id="IPR001849">
    <property type="entry name" value="PH_domain"/>
</dbReference>
<dbReference type="OMA" id="IHQFHAQ"/>
<feature type="domain" description="PH" evidence="1">
    <location>
        <begin position="373"/>
        <end position="467"/>
    </location>
</feature>
<dbReference type="CDD" id="cd00065">
    <property type="entry name" value="FYVE_like_SF"/>
    <property type="match status" value="1"/>
</dbReference>
<dbReference type="InterPro" id="IPR035899">
    <property type="entry name" value="DBL_dom_sf"/>
</dbReference>
<evidence type="ECO:0000313" key="4">
    <source>
        <dbReference type="WBParaSite" id="nRc.2.0.1.t05373-RA"/>
    </source>
</evidence>
<dbReference type="AlphaFoldDB" id="A0A915HTZ9"/>
<dbReference type="InterPro" id="IPR055251">
    <property type="entry name" value="SOS1_NGEF_PH"/>
</dbReference>
<dbReference type="Pfam" id="PF00621">
    <property type="entry name" value="RhoGEF"/>
    <property type="match status" value="1"/>
</dbReference>
<dbReference type="GO" id="GO:0007010">
    <property type="term" value="P:cytoskeleton organization"/>
    <property type="evidence" value="ECO:0007669"/>
    <property type="project" value="TreeGrafter"/>
</dbReference>
<dbReference type="GO" id="GO:0005085">
    <property type="term" value="F:guanyl-nucleotide exchange factor activity"/>
    <property type="evidence" value="ECO:0007669"/>
    <property type="project" value="InterPro"/>
</dbReference>
<evidence type="ECO:0000313" key="3">
    <source>
        <dbReference type="Proteomes" id="UP000887565"/>
    </source>
</evidence>
<dbReference type="Gene3D" id="3.30.40.10">
    <property type="entry name" value="Zinc/RING finger domain, C3HC4 (zinc finger)"/>
    <property type="match status" value="1"/>
</dbReference>
<dbReference type="InterPro" id="IPR013083">
    <property type="entry name" value="Znf_RING/FYVE/PHD"/>
</dbReference>
<dbReference type="InterPro" id="IPR000219">
    <property type="entry name" value="DH_dom"/>
</dbReference>
<dbReference type="SMART" id="SM00233">
    <property type="entry name" value="PH"/>
    <property type="match status" value="2"/>
</dbReference>
<dbReference type="PANTHER" id="PTHR12673:SF241">
    <property type="entry name" value="DH DOMAIN-CONTAINING PROTEIN"/>
    <property type="match status" value="1"/>
</dbReference>
<dbReference type="SMART" id="SM00325">
    <property type="entry name" value="RhoGEF"/>
    <property type="match status" value="1"/>
</dbReference>
<feature type="domain" description="DH" evidence="2">
    <location>
        <begin position="1"/>
        <end position="124"/>
    </location>
</feature>
<dbReference type="PROSITE" id="PS50010">
    <property type="entry name" value="DH_2"/>
    <property type="match status" value="1"/>
</dbReference>
<dbReference type="GO" id="GO:0005737">
    <property type="term" value="C:cytoplasm"/>
    <property type="evidence" value="ECO:0007669"/>
    <property type="project" value="TreeGrafter"/>
</dbReference>
<reference evidence="4" key="1">
    <citation type="submission" date="2022-11" db="UniProtKB">
        <authorList>
            <consortium name="WormBaseParasite"/>
        </authorList>
    </citation>
    <scope>IDENTIFICATION</scope>
</reference>
<dbReference type="GO" id="GO:0046847">
    <property type="term" value="P:filopodium assembly"/>
    <property type="evidence" value="ECO:0007669"/>
    <property type="project" value="TreeGrafter"/>
</dbReference>
<dbReference type="SUPFAM" id="SSF48065">
    <property type="entry name" value="DBL homology domain (DH-domain)"/>
    <property type="match status" value="1"/>
</dbReference>